<dbReference type="GO" id="GO:0005506">
    <property type="term" value="F:iron ion binding"/>
    <property type="evidence" value="ECO:0007669"/>
    <property type="project" value="InterPro"/>
</dbReference>
<reference evidence="3" key="1">
    <citation type="journal article" date="2014" name="Int. J. Syst. Evol. Microbiol.">
        <title>Complete genome sequence of Corynebacterium casei LMG S-19264T (=DSM 44701T), isolated from a smear-ripened cheese.</title>
        <authorList>
            <consortium name="US DOE Joint Genome Institute (JGI-PGF)"/>
            <person name="Walter F."/>
            <person name="Albersmeier A."/>
            <person name="Kalinowski J."/>
            <person name="Ruckert C."/>
        </authorList>
    </citation>
    <scope>NUCLEOTIDE SEQUENCE</scope>
    <source>
        <strain evidence="3">JCM 4386</strain>
    </source>
</reference>
<keyword evidence="2" id="KW-0560">Oxidoreductase</keyword>
<dbReference type="CDD" id="cd11035">
    <property type="entry name" value="P450cam-like"/>
    <property type="match status" value="1"/>
</dbReference>
<organism evidence="3 4">
    <name type="scientific">Streptomyces humidus</name>
    <dbReference type="NCBI Taxonomy" id="52259"/>
    <lineage>
        <taxon>Bacteria</taxon>
        <taxon>Bacillati</taxon>
        <taxon>Actinomycetota</taxon>
        <taxon>Actinomycetes</taxon>
        <taxon>Kitasatosporales</taxon>
        <taxon>Streptomycetaceae</taxon>
        <taxon>Streptomyces</taxon>
    </lineage>
</organism>
<protein>
    <submittedName>
        <fullName evidence="3">Cytochrome P450</fullName>
    </submittedName>
</protein>
<dbReference type="PANTHER" id="PTHR46696:SF6">
    <property type="entry name" value="P450, PUTATIVE (EUROFUNG)-RELATED"/>
    <property type="match status" value="1"/>
</dbReference>
<dbReference type="Proteomes" id="UP000606194">
    <property type="component" value="Unassembled WGS sequence"/>
</dbReference>
<proteinExistence type="inferred from homology"/>
<dbReference type="PANTHER" id="PTHR46696">
    <property type="entry name" value="P450, PUTATIVE (EUROFUNG)-RELATED"/>
    <property type="match status" value="1"/>
</dbReference>
<dbReference type="InterPro" id="IPR001128">
    <property type="entry name" value="Cyt_P450"/>
</dbReference>
<evidence type="ECO:0000313" key="4">
    <source>
        <dbReference type="Proteomes" id="UP000606194"/>
    </source>
</evidence>
<sequence>MAQTEQTTSDADERDALIAQRCPYSDLVTTGGSREPLAGFAELDSLRDAGPAHTLGTGQIIYTTYDLVQEIGQRADVFHSKAVDPATGKEAPFVLKPQTLDGPIHVKWRRLLASSFSPAAVARLEGSLRARANELIDGFIDRGHCDFAKEFALRFPTTIFLEHIIGLPVEELDKFIAWETDIMHPESTDPAEAFRIPIQAQTEVTEYLSQILDERRKTPAGERGSDLISRAMDWQIDGEPIPHEDLLSFYLLLFQAGLDTVAASLGYGFHHLASHPADRERIAADPSVIPSAIEEILRVYSVVNISRTAMTDTEVDGCPVKKGQHFILSLPAGNRDEQHFPDATTVDFDRTEISHLAFGVGPHRCLGSHLARQELAIAYEEWHKRIPVYEIDPDIPFDESRSLVMGLRSLPLQWDPAAVRR</sequence>
<keyword evidence="2" id="KW-0349">Heme</keyword>
<dbReference type="RefSeq" id="WP_190153740.1">
    <property type="nucleotide sequence ID" value="NZ_BMTL01000045.1"/>
</dbReference>
<dbReference type="SUPFAM" id="SSF48264">
    <property type="entry name" value="Cytochrome P450"/>
    <property type="match status" value="1"/>
</dbReference>
<dbReference type="Pfam" id="PF00067">
    <property type="entry name" value="p450"/>
    <property type="match status" value="1"/>
</dbReference>
<comment type="similarity">
    <text evidence="1 2">Belongs to the cytochrome P450 family.</text>
</comment>
<comment type="caution">
    <text evidence="3">The sequence shown here is derived from an EMBL/GenBank/DDBJ whole genome shotgun (WGS) entry which is preliminary data.</text>
</comment>
<accession>A0A918LAC0</accession>
<evidence type="ECO:0000313" key="3">
    <source>
        <dbReference type="EMBL" id="GGS24840.1"/>
    </source>
</evidence>
<dbReference type="InterPro" id="IPR036396">
    <property type="entry name" value="Cyt_P450_sf"/>
</dbReference>
<dbReference type="GO" id="GO:0016705">
    <property type="term" value="F:oxidoreductase activity, acting on paired donors, with incorporation or reduction of molecular oxygen"/>
    <property type="evidence" value="ECO:0007669"/>
    <property type="project" value="InterPro"/>
</dbReference>
<gene>
    <name evidence="3" type="ORF">GCM10010269_74420</name>
</gene>
<dbReference type="PRINTS" id="PR00359">
    <property type="entry name" value="BP450"/>
</dbReference>
<dbReference type="Gene3D" id="1.10.630.10">
    <property type="entry name" value="Cytochrome P450"/>
    <property type="match status" value="1"/>
</dbReference>
<name>A0A918LAC0_9ACTN</name>
<dbReference type="AlphaFoldDB" id="A0A918LAC0"/>
<dbReference type="PROSITE" id="PS00086">
    <property type="entry name" value="CYTOCHROME_P450"/>
    <property type="match status" value="1"/>
</dbReference>
<keyword evidence="2" id="KW-0479">Metal-binding</keyword>
<evidence type="ECO:0000256" key="2">
    <source>
        <dbReference type="RuleBase" id="RU000461"/>
    </source>
</evidence>
<dbReference type="EMBL" id="BMTL01000045">
    <property type="protein sequence ID" value="GGS24840.1"/>
    <property type="molecule type" value="Genomic_DNA"/>
</dbReference>
<dbReference type="InterPro" id="IPR002397">
    <property type="entry name" value="Cyt_P450_B"/>
</dbReference>
<dbReference type="PRINTS" id="PR00385">
    <property type="entry name" value="P450"/>
</dbReference>
<keyword evidence="2" id="KW-0503">Monooxygenase</keyword>
<evidence type="ECO:0000256" key="1">
    <source>
        <dbReference type="ARBA" id="ARBA00010617"/>
    </source>
</evidence>
<dbReference type="GO" id="GO:0020037">
    <property type="term" value="F:heme binding"/>
    <property type="evidence" value="ECO:0007669"/>
    <property type="project" value="InterPro"/>
</dbReference>
<dbReference type="InterPro" id="IPR017972">
    <property type="entry name" value="Cyt_P450_CS"/>
</dbReference>
<keyword evidence="4" id="KW-1185">Reference proteome</keyword>
<reference evidence="3" key="2">
    <citation type="submission" date="2020-09" db="EMBL/GenBank/DDBJ databases">
        <authorList>
            <person name="Sun Q."/>
            <person name="Ohkuma M."/>
        </authorList>
    </citation>
    <scope>NUCLEOTIDE SEQUENCE</scope>
    <source>
        <strain evidence="3">JCM 4386</strain>
    </source>
</reference>
<dbReference type="GO" id="GO:0004497">
    <property type="term" value="F:monooxygenase activity"/>
    <property type="evidence" value="ECO:0007669"/>
    <property type="project" value="UniProtKB-KW"/>
</dbReference>
<keyword evidence="2" id="KW-0408">Iron</keyword>